<dbReference type="SUPFAM" id="SSF103481">
    <property type="entry name" value="Multidrug resistance efflux transporter EmrE"/>
    <property type="match status" value="2"/>
</dbReference>
<accession>A0ABS7RL57</accession>
<keyword evidence="7 8" id="KW-0472">Membrane</keyword>
<evidence type="ECO:0000256" key="2">
    <source>
        <dbReference type="ARBA" id="ARBA00007362"/>
    </source>
</evidence>
<feature type="transmembrane region" description="Helical" evidence="8">
    <location>
        <begin position="102"/>
        <end position="119"/>
    </location>
</feature>
<feature type="domain" description="EamA" evidence="9">
    <location>
        <begin position="6"/>
        <end position="142"/>
    </location>
</feature>
<feature type="transmembrane region" description="Helical" evidence="8">
    <location>
        <begin position="72"/>
        <end position="90"/>
    </location>
</feature>
<dbReference type="InterPro" id="IPR004626">
    <property type="entry name" value="RarD"/>
</dbReference>
<proteinExistence type="inferred from homology"/>
<feature type="transmembrane region" description="Helical" evidence="8">
    <location>
        <begin position="37"/>
        <end position="56"/>
    </location>
</feature>
<feature type="transmembrane region" description="Helical" evidence="8">
    <location>
        <begin position="149"/>
        <end position="165"/>
    </location>
</feature>
<evidence type="ECO:0000256" key="3">
    <source>
        <dbReference type="ARBA" id="ARBA00022448"/>
    </source>
</evidence>
<keyword evidence="5 8" id="KW-0812">Transmembrane</keyword>
<evidence type="ECO:0000256" key="7">
    <source>
        <dbReference type="ARBA" id="ARBA00023136"/>
    </source>
</evidence>
<sequence length="302" mass="32620">MAETRRGFLLGFAAYAMWGLFPLYWPLLEPAGAIEILAHRIFWSMAVMAGLILALGRRRQLRKVLTSPRTRGILALAAVVIAVNWGTYIWGVNNGHVVETSLGYFINPLVTVLMGVVVLGERLRTMQWVAMGIATVAVVGLTVEYGRPPWVALVLAFSFGSYGLAKKKANTGAVESLTVETLVLAPVAAGYLLWLGAQGTSTFTTEGAGHVLLIVGTGVVTAIPLICFGAAATRVSMTTIGLLQYVAPTIQFALGVFLFGEPMPAMRWVGFTLVWLALAIFTFEALTYRRRQLRLTAEASAL</sequence>
<dbReference type="Pfam" id="PF00892">
    <property type="entry name" value="EamA"/>
    <property type="match status" value="2"/>
</dbReference>
<protein>
    <submittedName>
        <fullName evidence="10">EamA family transporter RarD</fullName>
    </submittedName>
</protein>
<keyword evidence="4" id="KW-1003">Cell membrane</keyword>
<dbReference type="PANTHER" id="PTHR22911">
    <property type="entry name" value="ACYL-MALONYL CONDENSING ENZYME-RELATED"/>
    <property type="match status" value="1"/>
</dbReference>
<comment type="caution">
    <text evidence="10">The sequence shown here is derived from an EMBL/GenBank/DDBJ whole genome shotgun (WGS) entry which is preliminary data.</text>
</comment>
<name>A0ABS7RL57_9ACTN</name>
<feature type="transmembrane region" description="Helical" evidence="8">
    <location>
        <begin position="126"/>
        <end position="143"/>
    </location>
</feature>
<dbReference type="Proteomes" id="UP000754710">
    <property type="component" value="Unassembled WGS sequence"/>
</dbReference>
<comment type="subcellular location">
    <subcellularLocation>
        <location evidence="1">Cell membrane</location>
        <topology evidence="1">Multi-pass membrane protein</topology>
    </subcellularLocation>
</comment>
<evidence type="ECO:0000256" key="4">
    <source>
        <dbReference type="ARBA" id="ARBA00022475"/>
    </source>
</evidence>
<dbReference type="EMBL" id="JAIEZQ010000001">
    <property type="protein sequence ID" value="MBY9074590.1"/>
    <property type="molecule type" value="Genomic_DNA"/>
</dbReference>
<dbReference type="NCBIfam" id="TIGR00688">
    <property type="entry name" value="rarD"/>
    <property type="match status" value="1"/>
</dbReference>
<evidence type="ECO:0000256" key="1">
    <source>
        <dbReference type="ARBA" id="ARBA00004651"/>
    </source>
</evidence>
<evidence type="ECO:0000256" key="8">
    <source>
        <dbReference type="SAM" id="Phobius"/>
    </source>
</evidence>
<dbReference type="RefSeq" id="WP_221024246.1">
    <property type="nucleotide sequence ID" value="NZ_JAIEZQ010000001.1"/>
</dbReference>
<gene>
    <name evidence="10" type="primary">rarD</name>
    <name evidence="10" type="ORF">K1X13_07130</name>
</gene>
<comment type="similarity">
    <text evidence="2">Belongs to the EamA transporter family.</text>
</comment>
<evidence type="ECO:0000256" key="6">
    <source>
        <dbReference type="ARBA" id="ARBA00022989"/>
    </source>
</evidence>
<keyword evidence="3" id="KW-0813">Transport</keyword>
<evidence type="ECO:0000256" key="5">
    <source>
        <dbReference type="ARBA" id="ARBA00022692"/>
    </source>
</evidence>
<feature type="transmembrane region" description="Helical" evidence="8">
    <location>
        <begin position="242"/>
        <end position="259"/>
    </location>
</feature>
<dbReference type="PANTHER" id="PTHR22911:SF137">
    <property type="entry name" value="SOLUTE CARRIER FAMILY 35 MEMBER G2-RELATED"/>
    <property type="match status" value="1"/>
</dbReference>
<feature type="domain" description="EamA" evidence="9">
    <location>
        <begin position="151"/>
        <end position="282"/>
    </location>
</feature>
<dbReference type="InterPro" id="IPR037185">
    <property type="entry name" value="EmrE-like"/>
</dbReference>
<evidence type="ECO:0000259" key="9">
    <source>
        <dbReference type="Pfam" id="PF00892"/>
    </source>
</evidence>
<keyword evidence="11" id="KW-1185">Reference proteome</keyword>
<evidence type="ECO:0000313" key="11">
    <source>
        <dbReference type="Proteomes" id="UP000754710"/>
    </source>
</evidence>
<dbReference type="InterPro" id="IPR000620">
    <property type="entry name" value="EamA_dom"/>
</dbReference>
<keyword evidence="6 8" id="KW-1133">Transmembrane helix</keyword>
<reference evidence="10 11" key="1">
    <citation type="submission" date="2021-08" db="EMBL/GenBank/DDBJ databases">
        <title>Nocardioides bacterium WL0053 sp. nov., isolated from the sediment.</title>
        <authorList>
            <person name="Wang L."/>
            <person name="Zhang D."/>
            <person name="Zhang A."/>
        </authorList>
    </citation>
    <scope>NUCLEOTIDE SEQUENCE [LARGE SCALE GENOMIC DNA]</scope>
    <source>
        <strain evidence="10 11">WL0053</strain>
    </source>
</reference>
<organism evidence="10 11">
    <name type="scientific">Nocardioides jiangsuensis</name>
    <dbReference type="NCBI Taxonomy" id="2866161"/>
    <lineage>
        <taxon>Bacteria</taxon>
        <taxon>Bacillati</taxon>
        <taxon>Actinomycetota</taxon>
        <taxon>Actinomycetes</taxon>
        <taxon>Propionibacteriales</taxon>
        <taxon>Nocardioidaceae</taxon>
        <taxon>Nocardioides</taxon>
    </lineage>
</organism>
<feature type="transmembrane region" description="Helical" evidence="8">
    <location>
        <begin position="209"/>
        <end position="230"/>
    </location>
</feature>
<evidence type="ECO:0000313" key="10">
    <source>
        <dbReference type="EMBL" id="MBY9074590.1"/>
    </source>
</evidence>
<feature type="transmembrane region" description="Helical" evidence="8">
    <location>
        <begin position="7"/>
        <end position="25"/>
    </location>
</feature>
<feature type="transmembrane region" description="Helical" evidence="8">
    <location>
        <begin position="265"/>
        <end position="286"/>
    </location>
</feature>
<feature type="transmembrane region" description="Helical" evidence="8">
    <location>
        <begin position="177"/>
        <end position="197"/>
    </location>
</feature>